<accession>A0A368UGY3</accession>
<proteinExistence type="predicted"/>
<dbReference type="EMBL" id="NETH01000014">
    <property type="protein sequence ID" value="RCW17223.1"/>
    <property type="molecule type" value="Genomic_DNA"/>
</dbReference>
<comment type="caution">
    <text evidence="1">The sequence shown here is derived from an EMBL/GenBank/DDBJ whole genome shotgun (WGS) entry which is preliminary data.</text>
</comment>
<reference evidence="1 2" key="1">
    <citation type="journal article" date="2018" name="Sci. Rep.">
        <title>Network-guided genomic and metagenomic analysis of the faecal microbiota of the critically endangered kakapo.</title>
        <authorList>
            <person name="Waite D.W."/>
            <person name="Dsouza M."/>
            <person name="Sekiguchi Y."/>
            <person name="Hugenholtz P."/>
            <person name="Taylor M.W."/>
        </authorList>
    </citation>
    <scope>NUCLEOTIDE SEQUENCE [LARGE SCALE GENOMIC DNA]</scope>
    <source>
        <strain evidence="1 2">BI02</strain>
    </source>
</reference>
<gene>
    <name evidence="1" type="ORF">CAC02_04095</name>
</gene>
<dbReference type="AlphaFoldDB" id="A0A368UGY3"/>
<evidence type="ECO:0008006" key="3">
    <source>
        <dbReference type="Google" id="ProtNLM"/>
    </source>
</evidence>
<evidence type="ECO:0000313" key="2">
    <source>
        <dbReference type="Proteomes" id="UP000253215"/>
    </source>
</evidence>
<sequence length="66" mass="7552">MVLSVLGQTDNYIDNTDVIEWSNKLQKIDVKSYVYLNPNAGHGGINSEEREFLINLLSFFLKSVME</sequence>
<name>A0A368UGY3_9STRE</name>
<dbReference type="InterPro" id="IPR029058">
    <property type="entry name" value="AB_hydrolase_fold"/>
</dbReference>
<organism evidence="1 2">
    <name type="scientific">Streptococcus gallolyticus</name>
    <dbReference type="NCBI Taxonomy" id="315405"/>
    <lineage>
        <taxon>Bacteria</taxon>
        <taxon>Bacillati</taxon>
        <taxon>Bacillota</taxon>
        <taxon>Bacilli</taxon>
        <taxon>Lactobacillales</taxon>
        <taxon>Streptococcaceae</taxon>
        <taxon>Streptococcus</taxon>
    </lineage>
</organism>
<dbReference type="Proteomes" id="UP000253215">
    <property type="component" value="Unassembled WGS sequence"/>
</dbReference>
<protein>
    <recommendedName>
        <fullName evidence="3">Peptidase S9 prolyl oligopeptidase catalytic domain-containing protein</fullName>
    </recommendedName>
</protein>
<evidence type="ECO:0000313" key="1">
    <source>
        <dbReference type="EMBL" id="RCW17223.1"/>
    </source>
</evidence>
<dbReference type="SUPFAM" id="SSF53474">
    <property type="entry name" value="alpha/beta-Hydrolases"/>
    <property type="match status" value="1"/>
</dbReference>